<dbReference type="Proteomes" id="UP000031443">
    <property type="component" value="Unassembled WGS sequence"/>
</dbReference>
<keyword evidence="5" id="KW-1185">Reference proteome</keyword>
<sequence length="473" mass="52859">MPYCFVQRCTAALLLLLIHLSSSALLSHRELSSTASATNSALWLLPRFRASPYCLSWALTSVKATEDNHFQLLFGYREPNSTASAATLLSYVSLPFSRITCAGAIAMEPNQISTAVLTIVNTSCIIQQYVQYLQNWVRKCRQHDYYIDEDMDTEGTACGSWEIMVLLGQVHALECQFWAREVSTDWWDRIALQLNYNDTFHYRFAYENIKPLTDTPRAKKLLCEAQRNFPAPGVPSAGSCQRGSRLQAPLSPLLVWDPIPAHKGYEHLFTHPQLGTLAVDAANHKEQQGQLGPAPKSRDAKKLVLFGWKVYSTGGLQLRVANQQAIMDHSNREKDERQRTTKGMPGRSGHGSRPSSATSSGVLMVGPNFRVGKKIGCGNFGELRLGKNLYTNEYVAIKLEPIKSRAPQLHLEYRFYKQLGSAGPFTLTTFNKQESLLLAQTLNLVYPCSSSHCCMCSLADHVVPSTVYEESRK</sequence>
<dbReference type="SUPFAM" id="SSF56112">
    <property type="entry name" value="Protein kinase-like (PK-like)"/>
    <property type="match status" value="1"/>
</dbReference>
<feature type="compositionally biased region" description="Low complexity" evidence="2">
    <location>
        <begin position="343"/>
        <end position="356"/>
    </location>
</feature>
<reference evidence="5" key="1">
    <citation type="journal article" date="2013" name="Nat. Genet.">
        <title>The draft genomes of soft-shell turtle and green sea turtle yield insights into the development and evolution of the turtle-specific body plan.</title>
        <authorList>
            <person name="Wang Z."/>
            <person name="Pascual-Anaya J."/>
            <person name="Zadissa A."/>
            <person name="Li W."/>
            <person name="Niimura Y."/>
            <person name="Huang Z."/>
            <person name="Li C."/>
            <person name="White S."/>
            <person name="Xiong Z."/>
            <person name="Fang D."/>
            <person name="Wang B."/>
            <person name="Ming Y."/>
            <person name="Chen Y."/>
            <person name="Zheng Y."/>
            <person name="Kuraku S."/>
            <person name="Pignatelli M."/>
            <person name="Herrero J."/>
            <person name="Beal K."/>
            <person name="Nozawa M."/>
            <person name="Li Q."/>
            <person name="Wang J."/>
            <person name="Zhang H."/>
            <person name="Yu L."/>
            <person name="Shigenobu S."/>
            <person name="Wang J."/>
            <person name="Liu J."/>
            <person name="Flicek P."/>
            <person name="Searle S."/>
            <person name="Wang J."/>
            <person name="Kuratani S."/>
            <person name="Yin Y."/>
            <person name="Aken B."/>
            <person name="Zhang G."/>
            <person name="Irie N."/>
        </authorList>
    </citation>
    <scope>NUCLEOTIDE SEQUENCE [LARGE SCALE GENOMIC DNA]</scope>
</reference>
<dbReference type="Gene3D" id="3.30.200.20">
    <property type="entry name" value="Phosphorylase Kinase, domain 1"/>
    <property type="match status" value="1"/>
</dbReference>
<dbReference type="InterPro" id="IPR011009">
    <property type="entry name" value="Kinase-like_dom_sf"/>
</dbReference>
<evidence type="ECO:0000256" key="3">
    <source>
        <dbReference type="SAM" id="SignalP"/>
    </source>
</evidence>
<dbReference type="eggNOG" id="KOG1165">
    <property type="taxonomic scope" value="Eukaryota"/>
</dbReference>
<keyword evidence="4" id="KW-0418">Kinase</keyword>
<feature type="signal peptide" evidence="3">
    <location>
        <begin position="1"/>
        <end position="23"/>
    </location>
</feature>
<dbReference type="GO" id="GO:0016301">
    <property type="term" value="F:kinase activity"/>
    <property type="evidence" value="ECO:0007669"/>
    <property type="project" value="UniProtKB-KW"/>
</dbReference>
<dbReference type="PROSITE" id="PS00107">
    <property type="entry name" value="PROTEIN_KINASE_ATP"/>
    <property type="match status" value="1"/>
</dbReference>
<dbReference type="AlphaFoldDB" id="M7BM05"/>
<dbReference type="EMBL" id="KB518250">
    <property type="protein sequence ID" value="EMP38911.1"/>
    <property type="molecule type" value="Genomic_DNA"/>
</dbReference>
<name>M7BM05_CHEMY</name>
<dbReference type="GO" id="GO:0005524">
    <property type="term" value="F:ATP binding"/>
    <property type="evidence" value="ECO:0007669"/>
    <property type="project" value="UniProtKB-UniRule"/>
</dbReference>
<keyword evidence="1" id="KW-0067">ATP-binding</keyword>
<feature type="binding site" evidence="1">
    <location>
        <position position="398"/>
    </location>
    <ligand>
        <name>ATP</name>
        <dbReference type="ChEBI" id="CHEBI:30616"/>
    </ligand>
</feature>
<accession>M7BM05</accession>
<feature type="chain" id="PRO_5004080218" evidence="3">
    <location>
        <begin position="24"/>
        <end position="473"/>
    </location>
</feature>
<keyword evidence="1" id="KW-0547">Nucleotide-binding</keyword>
<keyword evidence="4" id="KW-0808">Transferase</keyword>
<dbReference type="STRING" id="8469.M7BM05"/>
<gene>
    <name evidence="4" type="ORF">UY3_03868</name>
</gene>
<proteinExistence type="predicted"/>
<feature type="compositionally biased region" description="Basic and acidic residues" evidence="2">
    <location>
        <begin position="329"/>
        <end position="339"/>
    </location>
</feature>
<organism evidence="4 5">
    <name type="scientific">Chelonia mydas</name>
    <name type="common">Green sea-turtle</name>
    <name type="synonym">Chelonia agassizi</name>
    <dbReference type="NCBI Taxonomy" id="8469"/>
    <lineage>
        <taxon>Eukaryota</taxon>
        <taxon>Metazoa</taxon>
        <taxon>Chordata</taxon>
        <taxon>Craniata</taxon>
        <taxon>Vertebrata</taxon>
        <taxon>Euteleostomi</taxon>
        <taxon>Archelosauria</taxon>
        <taxon>Testudinata</taxon>
        <taxon>Testudines</taxon>
        <taxon>Cryptodira</taxon>
        <taxon>Durocryptodira</taxon>
        <taxon>Americhelydia</taxon>
        <taxon>Chelonioidea</taxon>
        <taxon>Cheloniidae</taxon>
        <taxon>Chelonia</taxon>
    </lineage>
</organism>
<dbReference type="InterPro" id="IPR017441">
    <property type="entry name" value="Protein_kinase_ATP_BS"/>
</dbReference>
<evidence type="ECO:0000256" key="1">
    <source>
        <dbReference type="PROSITE-ProRule" id="PRU10141"/>
    </source>
</evidence>
<dbReference type="Gene3D" id="1.10.287.3160">
    <property type="match status" value="1"/>
</dbReference>
<keyword evidence="3" id="KW-0732">Signal</keyword>
<feature type="region of interest" description="Disordered" evidence="2">
    <location>
        <begin position="328"/>
        <end position="361"/>
    </location>
</feature>
<evidence type="ECO:0000256" key="2">
    <source>
        <dbReference type="SAM" id="MobiDB-lite"/>
    </source>
</evidence>
<protein>
    <submittedName>
        <fullName evidence="4">Casein kinase I isoform gamma-1</fullName>
    </submittedName>
</protein>
<evidence type="ECO:0000313" key="5">
    <source>
        <dbReference type="Proteomes" id="UP000031443"/>
    </source>
</evidence>
<evidence type="ECO:0000313" key="4">
    <source>
        <dbReference type="EMBL" id="EMP38911.1"/>
    </source>
</evidence>